<reference evidence="2 3" key="1">
    <citation type="submission" date="2021-03" db="EMBL/GenBank/DDBJ databases">
        <title>Sequencing the genomes of 1000 actinobacteria strains.</title>
        <authorList>
            <person name="Klenk H.-P."/>
        </authorList>
    </citation>
    <scope>NUCLEOTIDE SEQUENCE [LARGE SCALE GENOMIC DNA]</scope>
    <source>
        <strain evidence="2 3">DSM 41480</strain>
    </source>
</reference>
<gene>
    <name evidence="2" type="ORF">JO379_001964</name>
</gene>
<sequence length="129" mass="14006">MRGIRSYWGFLAAALLVVVWGKGGAWQIIFVLSLAVSAWALFQVPVWCGAVNRDGRTYCRENASGLLMGCRRRQHRWQKLKMVVARSKAGDVSRAIFPTAKDKFAAFIAVGGLASAIAAVVVPVIVDKG</sequence>
<evidence type="ECO:0000313" key="2">
    <source>
        <dbReference type="EMBL" id="MBP2402495.1"/>
    </source>
</evidence>
<keyword evidence="3" id="KW-1185">Reference proteome</keyword>
<dbReference type="Proteomes" id="UP001519291">
    <property type="component" value="Unassembled WGS sequence"/>
</dbReference>
<dbReference type="RefSeq" id="WP_209514604.1">
    <property type="nucleotide sequence ID" value="NZ_JAGIOH010000001.1"/>
</dbReference>
<feature type="transmembrane region" description="Helical" evidence="1">
    <location>
        <begin position="7"/>
        <end position="23"/>
    </location>
</feature>
<name>A0ABS4Y1H3_9ACTN</name>
<keyword evidence="1" id="KW-1133">Transmembrane helix</keyword>
<comment type="caution">
    <text evidence="2">The sequence shown here is derived from an EMBL/GenBank/DDBJ whole genome shotgun (WGS) entry which is preliminary data.</text>
</comment>
<evidence type="ECO:0000313" key="3">
    <source>
        <dbReference type="Proteomes" id="UP001519291"/>
    </source>
</evidence>
<evidence type="ECO:0000256" key="1">
    <source>
        <dbReference type="SAM" id="Phobius"/>
    </source>
</evidence>
<proteinExistence type="predicted"/>
<feature type="transmembrane region" description="Helical" evidence="1">
    <location>
        <begin position="29"/>
        <end position="50"/>
    </location>
</feature>
<keyword evidence="1" id="KW-0812">Transmembrane</keyword>
<accession>A0ABS4Y1H3</accession>
<dbReference type="GeneID" id="91568830"/>
<dbReference type="EMBL" id="JAGIOH010000001">
    <property type="protein sequence ID" value="MBP2402495.1"/>
    <property type="molecule type" value="Genomic_DNA"/>
</dbReference>
<feature type="transmembrane region" description="Helical" evidence="1">
    <location>
        <begin position="104"/>
        <end position="126"/>
    </location>
</feature>
<keyword evidence="1" id="KW-0472">Membrane</keyword>
<protein>
    <submittedName>
        <fullName evidence="2">Flippase GtrA</fullName>
    </submittedName>
</protein>
<organism evidence="2 3">
    <name type="scientific">Streptomyces syringium</name>
    <dbReference type="NCBI Taxonomy" id="76729"/>
    <lineage>
        <taxon>Bacteria</taxon>
        <taxon>Bacillati</taxon>
        <taxon>Actinomycetota</taxon>
        <taxon>Actinomycetes</taxon>
        <taxon>Kitasatosporales</taxon>
        <taxon>Streptomycetaceae</taxon>
        <taxon>Streptomyces</taxon>
    </lineage>
</organism>